<dbReference type="PANTHER" id="PTHR10000:SF57">
    <property type="entry name" value="KANOSAMINE-6-PHOSPHATE PHOSPHATASE"/>
    <property type="match status" value="1"/>
</dbReference>
<dbReference type="AlphaFoldDB" id="A0A398AXW0"/>
<evidence type="ECO:0000313" key="4">
    <source>
        <dbReference type="Proteomes" id="UP000265816"/>
    </source>
</evidence>
<dbReference type="NCBIfam" id="TIGR01484">
    <property type="entry name" value="HAD-SF-IIB"/>
    <property type="match status" value="1"/>
</dbReference>
<reference evidence="3 4" key="1">
    <citation type="submission" date="2018-08" db="EMBL/GenBank/DDBJ databases">
        <title>Bacillus jemisoniae sp. nov., Bacillus chryseoplanitiae sp. nov., Bacillus resnikiae sp. nov., and Bacillus frankliniae sp. nov., isolated from Viking spacecraft and associated surfaces.</title>
        <authorList>
            <person name="Seuylemezian A."/>
            <person name="Vaishampayan P."/>
        </authorList>
    </citation>
    <scope>NUCLEOTIDE SEQUENCE [LARGE SCALE GENOMIC DNA]</scope>
    <source>
        <strain evidence="3 4">JJ-247</strain>
    </source>
</reference>
<gene>
    <name evidence="3" type="ORF">D1970_21405</name>
</gene>
<dbReference type="InterPro" id="IPR023214">
    <property type="entry name" value="HAD_sf"/>
</dbReference>
<accession>A0A398AXW0</accession>
<sequence length="282" mass="32456">MLLKFKNSHKLLPYVEKPKYMVFCDFDETYYPHNMTDERRRHLHELEDYLEKQSNEGKLVIGWVTGSSIDSLLAKMEKGGLRFFPHFIASDLGTEITYFSDERFGEQDSEWHSRIDGGDFSIKKIEKIVDFLHKDNNIFLNPQTQLGSSRYKRNFYYQEQNESADMENLAHIKTVSEQNRMLVNVNRCNPLAGDPGDSYDIDFIPLGTGKDEIVRFMLKKYGLQPEHAFAFGDSGNDLRMLRAVKNGYLVANATKEAKNAHPKLAPEGYSKGIMAILECFIG</sequence>
<dbReference type="OrthoDB" id="9781413at2"/>
<evidence type="ECO:0000259" key="2">
    <source>
        <dbReference type="Pfam" id="PF05116"/>
    </source>
</evidence>
<keyword evidence="4" id="KW-1185">Reference proteome</keyword>
<dbReference type="SUPFAM" id="SSF56784">
    <property type="entry name" value="HAD-like"/>
    <property type="match status" value="1"/>
</dbReference>
<comment type="caution">
    <text evidence="3">The sequence shown here is derived from an EMBL/GenBank/DDBJ whole genome shotgun (WGS) entry which is preliminary data.</text>
</comment>
<protein>
    <submittedName>
        <fullName evidence="3">HAD-IIB family hydrolase</fullName>
    </submittedName>
</protein>
<dbReference type="InterPro" id="IPR006380">
    <property type="entry name" value="SPP-like_dom"/>
</dbReference>
<dbReference type="GO" id="GO:0000287">
    <property type="term" value="F:magnesium ion binding"/>
    <property type="evidence" value="ECO:0007669"/>
    <property type="project" value="TreeGrafter"/>
</dbReference>
<dbReference type="GO" id="GO:0016791">
    <property type="term" value="F:phosphatase activity"/>
    <property type="evidence" value="ECO:0007669"/>
    <property type="project" value="TreeGrafter"/>
</dbReference>
<dbReference type="RefSeq" id="WP_119114877.1">
    <property type="nucleotide sequence ID" value="NZ_CBCSEO010000037.1"/>
</dbReference>
<dbReference type="InterPro" id="IPR036412">
    <property type="entry name" value="HAD-like_sf"/>
</dbReference>
<feature type="domain" description="Sucrose phosphatase-like" evidence="2">
    <location>
        <begin position="20"/>
        <end position="274"/>
    </location>
</feature>
<dbReference type="Proteomes" id="UP000265816">
    <property type="component" value="Unassembled WGS sequence"/>
</dbReference>
<dbReference type="Gene3D" id="3.40.50.1000">
    <property type="entry name" value="HAD superfamily/HAD-like"/>
    <property type="match status" value="1"/>
</dbReference>
<dbReference type="SFLD" id="SFLDG01140">
    <property type="entry name" value="C2.B:_Phosphomannomutase_and_P"/>
    <property type="match status" value="1"/>
</dbReference>
<dbReference type="SFLD" id="SFLDS00003">
    <property type="entry name" value="Haloacid_Dehalogenase"/>
    <property type="match status" value="1"/>
</dbReference>
<dbReference type="PANTHER" id="PTHR10000">
    <property type="entry name" value="PHOSPHOSERINE PHOSPHATASE"/>
    <property type="match status" value="1"/>
</dbReference>
<dbReference type="Gene3D" id="3.30.70.1410">
    <property type="entry name" value="yhjk (haloacid dehalogenase-like hydrolase protein) domain"/>
    <property type="match status" value="1"/>
</dbReference>
<organism evidence="3 4">
    <name type="scientific">Mesobacillus zeae</name>
    <dbReference type="NCBI Taxonomy" id="1917180"/>
    <lineage>
        <taxon>Bacteria</taxon>
        <taxon>Bacillati</taxon>
        <taxon>Bacillota</taxon>
        <taxon>Bacilli</taxon>
        <taxon>Bacillales</taxon>
        <taxon>Bacillaceae</taxon>
        <taxon>Mesobacillus</taxon>
    </lineage>
</organism>
<name>A0A398AXW0_9BACI</name>
<keyword evidence="1 3" id="KW-0378">Hydrolase</keyword>
<evidence type="ECO:0000256" key="1">
    <source>
        <dbReference type="ARBA" id="ARBA00022801"/>
    </source>
</evidence>
<dbReference type="InterPro" id="IPR006379">
    <property type="entry name" value="HAD-SF_hydro_IIB"/>
</dbReference>
<dbReference type="GO" id="GO:0005829">
    <property type="term" value="C:cytosol"/>
    <property type="evidence" value="ECO:0007669"/>
    <property type="project" value="TreeGrafter"/>
</dbReference>
<dbReference type="Pfam" id="PF05116">
    <property type="entry name" value="S6PP"/>
    <property type="match status" value="1"/>
</dbReference>
<evidence type="ECO:0000313" key="3">
    <source>
        <dbReference type="EMBL" id="RID81578.1"/>
    </source>
</evidence>
<dbReference type="SFLD" id="SFLDG01141">
    <property type="entry name" value="C2.B.1:_Sucrose_Phosphatase_Li"/>
    <property type="match status" value="1"/>
</dbReference>
<proteinExistence type="predicted"/>
<dbReference type="EMBL" id="QWVT01000057">
    <property type="protein sequence ID" value="RID81578.1"/>
    <property type="molecule type" value="Genomic_DNA"/>
</dbReference>